<organism evidence="2">
    <name type="scientific">Arundo donax</name>
    <name type="common">Giant reed</name>
    <name type="synonym">Donax arundinaceus</name>
    <dbReference type="NCBI Taxonomy" id="35708"/>
    <lineage>
        <taxon>Eukaryota</taxon>
        <taxon>Viridiplantae</taxon>
        <taxon>Streptophyta</taxon>
        <taxon>Embryophyta</taxon>
        <taxon>Tracheophyta</taxon>
        <taxon>Spermatophyta</taxon>
        <taxon>Magnoliopsida</taxon>
        <taxon>Liliopsida</taxon>
        <taxon>Poales</taxon>
        <taxon>Poaceae</taxon>
        <taxon>PACMAD clade</taxon>
        <taxon>Arundinoideae</taxon>
        <taxon>Arundineae</taxon>
        <taxon>Arundo</taxon>
    </lineage>
</organism>
<proteinExistence type="predicted"/>
<feature type="transmembrane region" description="Helical" evidence="1">
    <location>
        <begin position="35"/>
        <end position="57"/>
    </location>
</feature>
<keyword evidence="1" id="KW-0472">Membrane</keyword>
<sequence length="64" mass="7589">MFFCICRIGYLLIEEAVQASQFKACILYYPFLFDFLWLFLPMRGVVLFTSIQIFIYISQAVLSF</sequence>
<reference evidence="2" key="2">
    <citation type="journal article" date="2015" name="Data Brief">
        <title>Shoot transcriptome of the giant reed, Arundo donax.</title>
        <authorList>
            <person name="Barrero R.A."/>
            <person name="Guerrero F.D."/>
            <person name="Moolhuijzen P."/>
            <person name="Goolsby J.A."/>
            <person name="Tidwell J."/>
            <person name="Bellgard S.E."/>
            <person name="Bellgard M.I."/>
        </authorList>
    </citation>
    <scope>NUCLEOTIDE SEQUENCE</scope>
    <source>
        <tissue evidence="2">Shoot tissue taken approximately 20 cm above the soil surface</tissue>
    </source>
</reference>
<protein>
    <submittedName>
        <fullName evidence="2">Uncharacterized protein</fullName>
    </submittedName>
</protein>
<dbReference type="EMBL" id="GBRH01166806">
    <property type="protein sequence ID" value="JAE31090.1"/>
    <property type="molecule type" value="Transcribed_RNA"/>
</dbReference>
<dbReference type="AlphaFoldDB" id="A0A0A9H1K2"/>
<keyword evidence="1" id="KW-1133">Transmembrane helix</keyword>
<accession>A0A0A9H1K2</accession>
<evidence type="ECO:0000256" key="1">
    <source>
        <dbReference type="SAM" id="Phobius"/>
    </source>
</evidence>
<keyword evidence="1" id="KW-0812">Transmembrane</keyword>
<evidence type="ECO:0000313" key="2">
    <source>
        <dbReference type="EMBL" id="JAE31090.1"/>
    </source>
</evidence>
<reference evidence="2" key="1">
    <citation type="submission" date="2014-09" db="EMBL/GenBank/DDBJ databases">
        <authorList>
            <person name="Magalhaes I.L.F."/>
            <person name="Oliveira U."/>
            <person name="Santos F.R."/>
            <person name="Vidigal T.H.D.A."/>
            <person name="Brescovit A.D."/>
            <person name="Santos A.J."/>
        </authorList>
    </citation>
    <scope>NUCLEOTIDE SEQUENCE</scope>
    <source>
        <tissue evidence="2">Shoot tissue taken approximately 20 cm above the soil surface</tissue>
    </source>
</reference>
<name>A0A0A9H1K2_ARUDO</name>